<dbReference type="GO" id="GO:0016579">
    <property type="term" value="P:protein deubiquitination"/>
    <property type="evidence" value="ECO:0007669"/>
    <property type="project" value="TreeGrafter"/>
</dbReference>
<proteinExistence type="inferred from homology"/>
<dbReference type="Gene3D" id="3.90.70.80">
    <property type="match status" value="1"/>
</dbReference>
<organism evidence="11 12">
    <name type="scientific">Mytilus coruscus</name>
    <name type="common">Sea mussel</name>
    <dbReference type="NCBI Taxonomy" id="42192"/>
    <lineage>
        <taxon>Eukaryota</taxon>
        <taxon>Metazoa</taxon>
        <taxon>Spiralia</taxon>
        <taxon>Lophotrochozoa</taxon>
        <taxon>Mollusca</taxon>
        <taxon>Bivalvia</taxon>
        <taxon>Autobranchia</taxon>
        <taxon>Pteriomorphia</taxon>
        <taxon>Mytilida</taxon>
        <taxon>Mytiloidea</taxon>
        <taxon>Mytilidae</taxon>
        <taxon>Mytilinae</taxon>
        <taxon>Mytilus</taxon>
    </lineage>
</organism>
<keyword evidence="6 11" id="KW-0378">Hydrolase</keyword>
<evidence type="ECO:0000313" key="11">
    <source>
        <dbReference type="EMBL" id="CAC5407767.1"/>
    </source>
</evidence>
<feature type="domain" description="OTU" evidence="10">
    <location>
        <begin position="152"/>
        <end position="275"/>
    </location>
</feature>
<dbReference type="PROSITE" id="PS50802">
    <property type="entry name" value="OTU"/>
    <property type="match status" value="1"/>
</dbReference>
<reference evidence="11 12" key="1">
    <citation type="submission" date="2020-06" db="EMBL/GenBank/DDBJ databases">
        <authorList>
            <person name="Li R."/>
            <person name="Bekaert M."/>
        </authorList>
    </citation>
    <scope>NUCLEOTIDE SEQUENCE [LARGE SCALE GENOMIC DNA]</scope>
    <source>
        <strain evidence="12">wild</strain>
    </source>
</reference>
<evidence type="ECO:0000259" key="10">
    <source>
        <dbReference type="PROSITE" id="PS50802"/>
    </source>
</evidence>
<keyword evidence="5" id="KW-0833">Ubl conjugation pathway</keyword>
<protein>
    <recommendedName>
        <fullName evidence="3">ubiquitinyl hydrolase 1</fullName>
        <ecNumber evidence="3">3.4.19.12</ecNumber>
    </recommendedName>
    <alternativeName>
        <fullName evidence="8">Deubiquitinating enzyme A</fullName>
    </alternativeName>
</protein>
<feature type="compositionally biased region" description="Basic residues" evidence="9">
    <location>
        <begin position="1"/>
        <end position="10"/>
    </location>
</feature>
<feature type="compositionally biased region" description="Low complexity" evidence="9">
    <location>
        <begin position="399"/>
        <end position="412"/>
    </location>
</feature>
<feature type="compositionally biased region" description="Basic and acidic residues" evidence="9">
    <location>
        <begin position="11"/>
        <end position="20"/>
    </location>
</feature>
<dbReference type="PANTHER" id="PTHR12419">
    <property type="entry name" value="OTU DOMAIN CONTAINING PROTEIN"/>
    <property type="match status" value="1"/>
</dbReference>
<feature type="compositionally biased region" description="Polar residues" evidence="9">
    <location>
        <begin position="41"/>
        <end position="52"/>
    </location>
</feature>
<dbReference type="InterPro" id="IPR050704">
    <property type="entry name" value="Peptidase_C85-like"/>
</dbReference>
<dbReference type="GO" id="GO:0051241">
    <property type="term" value="P:negative regulation of multicellular organismal process"/>
    <property type="evidence" value="ECO:0007669"/>
    <property type="project" value="UniProtKB-ARBA"/>
</dbReference>
<evidence type="ECO:0000256" key="4">
    <source>
        <dbReference type="ARBA" id="ARBA00022670"/>
    </source>
</evidence>
<evidence type="ECO:0000256" key="8">
    <source>
        <dbReference type="ARBA" id="ARBA00033460"/>
    </source>
</evidence>
<comment type="similarity">
    <text evidence="2">Belongs to the peptidase C85 family.</text>
</comment>
<dbReference type="Pfam" id="PF02338">
    <property type="entry name" value="OTU"/>
    <property type="match status" value="1"/>
</dbReference>
<evidence type="ECO:0000256" key="1">
    <source>
        <dbReference type="ARBA" id="ARBA00000707"/>
    </source>
</evidence>
<evidence type="ECO:0000256" key="9">
    <source>
        <dbReference type="SAM" id="MobiDB-lite"/>
    </source>
</evidence>
<evidence type="ECO:0000256" key="3">
    <source>
        <dbReference type="ARBA" id="ARBA00012759"/>
    </source>
</evidence>
<feature type="region of interest" description="Disordered" evidence="9">
    <location>
        <begin position="379"/>
        <end position="437"/>
    </location>
</feature>
<dbReference type="GO" id="GO:0030154">
    <property type="term" value="P:cell differentiation"/>
    <property type="evidence" value="ECO:0007669"/>
    <property type="project" value="UniProtKB-ARBA"/>
</dbReference>
<evidence type="ECO:0000256" key="5">
    <source>
        <dbReference type="ARBA" id="ARBA00022786"/>
    </source>
</evidence>
<dbReference type="InterPro" id="IPR038765">
    <property type="entry name" value="Papain-like_cys_pep_sf"/>
</dbReference>
<evidence type="ECO:0000256" key="2">
    <source>
        <dbReference type="ARBA" id="ARBA00010407"/>
    </source>
</evidence>
<dbReference type="GO" id="GO:0001817">
    <property type="term" value="P:regulation of cytokine production"/>
    <property type="evidence" value="ECO:0007669"/>
    <property type="project" value="UniProtKB-ARBA"/>
</dbReference>
<dbReference type="GO" id="GO:0010629">
    <property type="term" value="P:negative regulation of gene expression"/>
    <property type="evidence" value="ECO:0007669"/>
    <property type="project" value="UniProtKB-ARBA"/>
</dbReference>
<evidence type="ECO:0000256" key="6">
    <source>
        <dbReference type="ARBA" id="ARBA00022801"/>
    </source>
</evidence>
<feature type="region of interest" description="Disordered" evidence="9">
    <location>
        <begin position="1"/>
        <end position="128"/>
    </location>
</feature>
<dbReference type="GO" id="GO:0006508">
    <property type="term" value="P:proteolysis"/>
    <property type="evidence" value="ECO:0007669"/>
    <property type="project" value="UniProtKB-KW"/>
</dbReference>
<evidence type="ECO:0000256" key="7">
    <source>
        <dbReference type="ARBA" id="ARBA00022807"/>
    </source>
</evidence>
<sequence length="510" mass="57495">MTILPKKKPNKDKNETETTDHSSLGHSHTTSENRHEKPSRGRNSPTRWLPSTSRDELLPGQDPGGSYEGFDASNSNKRRHRSSPHRSVRKHRLHNHQRSTPHAASSSSQANEYEETITGHNSDDEYVPPKCPDNIEELESWFETSLKEQKGFVIKKMGEDGACLFRAVADQIYGDQEMHGAVRKNCVDYMAKNADYFSHYVTEDFTTYLNRKRLDNCHGNHVEMQAICELFNRSIEVYQYSLEPINTFSCSYKTDNEPIRISYHQNTHYNSITDPYKATIGVGLGLPGFQPGLAEKNLMGDAVQQSENTHIEKCMLEDKLKETDWEVTQETIEEQVARESYLQWLMDNQNRAKSHTSTRSASATCTSCLPSATCSSSCDLMYSDKPSSSEGRMGRSPRNRSNPNSQQNSPQQVDIPEHHSPKLSEQGRTGSPKAHPEVEAMEATVSIPQGAVGGVFSFDETSSLMNHQSSLLSGYQDWDEDDILAQVLAQSQQEYLDSLRKNSDLSPFNS</sequence>
<dbReference type="OrthoDB" id="409956at2759"/>
<evidence type="ECO:0000313" key="12">
    <source>
        <dbReference type="Proteomes" id="UP000507470"/>
    </source>
</evidence>
<keyword evidence="7" id="KW-0788">Thiol protease</keyword>
<keyword evidence="4" id="KW-0645">Protease</keyword>
<feature type="compositionally biased region" description="Basic and acidic residues" evidence="9">
    <location>
        <begin position="29"/>
        <end position="39"/>
    </location>
</feature>
<accession>A0A6J8DJE2</accession>
<dbReference type="EC" id="3.4.19.12" evidence="3"/>
<dbReference type="InterPro" id="IPR003323">
    <property type="entry name" value="OTU_dom"/>
</dbReference>
<dbReference type="CDD" id="cd22752">
    <property type="entry name" value="OTU_OTUD5-like"/>
    <property type="match status" value="1"/>
</dbReference>
<comment type="catalytic activity">
    <reaction evidence="1">
        <text>Thiol-dependent hydrolysis of ester, thioester, amide, peptide and isopeptide bonds formed by the C-terminal Gly of ubiquitin (a 76-residue protein attached to proteins as an intracellular targeting signal).</text>
        <dbReference type="EC" id="3.4.19.12"/>
    </reaction>
</comment>
<dbReference type="SUPFAM" id="SSF54001">
    <property type="entry name" value="Cysteine proteinases"/>
    <property type="match status" value="1"/>
</dbReference>
<dbReference type="PANTHER" id="PTHR12419:SF4">
    <property type="entry name" value="OTU DOMAIN-CONTAINING PROTEIN 5"/>
    <property type="match status" value="1"/>
</dbReference>
<gene>
    <name evidence="11" type="ORF">MCOR_41211</name>
</gene>
<dbReference type="GO" id="GO:0004843">
    <property type="term" value="F:cysteine-type deubiquitinase activity"/>
    <property type="evidence" value="ECO:0007669"/>
    <property type="project" value="UniProtKB-EC"/>
</dbReference>
<dbReference type="FunFam" id="3.90.70.80:FF:000002">
    <property type="entry name" value="OTU domain-containing protein 5 isoform X2"/>
    <property type="match status" value="1"/>
</dbReference>
<keyword evidence="12" id="KW-1185">Reference proteome</keyword>
<dbReference type="GO" id="GO:0061578">
    <property type="term" value="F:K63-linked deubiquitinase activity"/>
    <property type="evidence" value="ECO:0007669"/>
    <property type="project" value="TreeGrafter"/>
</dbReference>
<dbReference type="AlphaFoldDB" id="A0A6J8DJE2"/>
<dbReference type="Proteomes" id="UP000507470">
    <property type="component" value="Unassembled WGS sequence"/>
</dbReference>
<feature type="compositionally biased region" description="Basic residues" evidence="9">
    <location>
        <begin position="76"/>
        <end position="99"/>
    </location>
</feature>
<feature type="compositionally biased region" description="Polar residues" evidence="9">
    <location>
        <begin position="100"/>
        <end position="111"/>
    </location>
</feature>
<dbReference type="EMBL" id="CACVKT020007423">
    <property type="protein sequence ID" value="CAC5407767.1"/>
    <property type="molecule type" value="Genomic_DNA"/>
</dbReference>
<name>A0A6J8DJE2_MYTCO</name>